<dbReference type="AlphaFoldDB" id="A0AA35JYU0"/>
<evidence type="ECO:0000313" key="2">
    <source>
        <dbReference type="Proteomes" id="UP001178461"/>
    </source>
</evidence>
<evidence type="ECO:0000313" key="1">
    <source>
        <dbReference type="EMBL" id="CAI5767233.1"/>
    </source>
</evidence>
<keyword evidence="2" id="KW-1185">Reference proteome</keyword>
<protein>
    <submittedName>
        <fullName evidence="1">Uncharacterized protein</fullName>
    </submittedName>
</protein>
<accession>A0AA35JYU0</accession>
<proteinExistence type="predicted"/>
<gene>
    <name evidence="1" type="ORF">PODLI_1B018804</name>
</gene>
<dbReference type="Proteomes" id="UP001178461">
    <property type="component" value="Chromosome 2"/>
</dbReference>
<organism evidence="1 2">
    <name type="scientific">Podarcis lilfordi</name>
    <name type="common">Lilford's wall lizard</name>
    <dbReference type="NCBI Taxonomy" id="74358"/>
    <lineage>
        <taxon>Eukaryota</taxon>
        <taxon>Metazoa</taxon>
        <taxon>Chordata</taxon>
        <taxon>Craniata</taxon>
        <taxon>Vertebrata</taxon>
        <taxon>Euteleostomi</taxon>
        <taxon>Lepidosauria</taxon>
        <taxon>Squamata</taxon>
        <taxon>Bifurcata</taxon>
        <taxon>Unidentata</taxon>
        <taxon>Episquamata</taxon>
        <taxon>Laterata</taxon>
        <taxon>Lacertibaenia</taxon>
        <taxon>Lacertidae</taxon>
        <taxon>Podarcis</taxon>
    </lineage>
</organism>
<name>A0AA35JYU0_9SAUR</name>
<reference evidence="1" key="1">
    <citation type="submission" date="2022-12" db="EMBL/GenBank/DDBJ databases">
        <authorList>
            <person name="Alioto T."/>
            <person name="Alioto T."/>
            <person name="Gomez Garrido J."/>
        </authorList>
    </citation>
    <scope>NUCLEOTIDE SEQUENCE</scope>
</reference>
<sequence>MESIVPPATAFTAADSTAMHRYQPLFFMEEIANIATGYCRVSNIDGKHLLYIQHQNLKGLAVPPPPPLLLLLLVSKKSPFYKAVEVAATAHADCACIGGYNDE</sequence>
<dbReference type="EMBL" id="OX395127">
    <property type="protein sequence ID" value="CAI5767233.1"/>
    <property type="molecule type" value="Genomic_DNA"/>
</dbReference>